<keyword evidence="1" id="KW-0175">Coiled coil</keyword>
<feature type="coiled-coil region" evidence="1">
    <location>
        <begin position="33"/>
        <end position="60"/>
    </location>
</feature>
<name>A0AAV7RNH1_PLEWA</name>
<reference evidence="2" key="1">
    <citation type="journal article" date="2022" name="bioRxiv">
        <title>Sequencing and chromosome-scale assembly of the giantPleurodeles waltlgenome.</title>
        <authorList>
            <person name="Brown T."/>
            <person name="Elewa A."/>
            <person name="Iarovenko S."/>
            <person name="Subramanian E."/>
            <person name="Araus A.J."/>
            <person name="Petzold A."/>
            <person name="Susuki M."/>
            <person name="Suzuki K.-i.T."/>
            <person name="Hayashi T."/>
            <person name="Toyoda A."/>
            <person name="Oliveira C."/>
            <person name="Osipova E."/>
            <person name="Leigh N.D."/>
            <person name="Simon A."/>
            <person name="Yun M.H."/>
        </authorList>
    </citation>
    <scope>NUCLEOTIDE SEQUENCE</scope>
    <source>
        <strain evidence="2">20211129_DDA</strain>
        <tissue evidence="2">Liver</tissue>
    </source>
</reference>
<dbReference type="EMBL" id="JANPWB010000009">
    <property type="protein sequence ID" value="KAJ1153292.1"/>
    <property type="molecule type" value="Genomic_DNA"/>
</dbReference>
<evidence type="ECO:0000313" key="2">
    <source>
        <dbReference type="EMBL" id="KAJ1153292.1"/>
    </source>
</evidence>
<sequence>MTEILGVIHRSRQMLESKMDTMPMGISHLRLELRNVTERVTITEEDVTNLKKDVKELQAVDVGLKCNVHGGTGIGHRGMLEKEQLVLPGNPGTSAEHLLYA</sequence>
<evidence type="ECO:0000313" key="3">
    <source>
        <dbReference type="Proteomes" id="UP001066276"/>
    </source>
</evidence>
<dbReference type="AlphaFoldDB" id="A0AAV7RNH1"/>
<keyword evidence="3" id="KW-1185">Reference proteome</keyword>
<accession>A0AAV7RNH1</accession>
<gene>
    <name evidence="2" type="ORF">NDU88_006053</name>
</gene>
<protein>
    <submittedName>
        <fullName evidence="2">Uncharacterized protein</fullName>
    </submittedName>
</protein>
<dbReference type="Proteomes" id="UP001066276">
    <property type="component" value="Chromosome 5"/>
</dbReference>
<organism evidence="2 3">
    <name type="scientific">Pleurodeles waltl</name>
    <name type="common">Iberian ribbed newt</name>
    <dbReference type="NCBI Taxonomy" id="8319"/>
    <lineage>
        <taxon>Eukaryota</taxon>
        <taxon>Metazoa</taxon>
        <taxon>Chordata</taxon>
        <taxon>Craniata</taxon>
        <taxon>Vertebrata</taxon>
        <taxon>Euteleostomi</taxon>
        <taxon>Amphibia</taxon>
        <taxon>Batrachia</taxon>
        <taxon>Caudata</taxon>
        <taxon>Salamandroidea</taxon>
        <taxon>Salamandridae</taxon>
        <taxon>Pleurodelinae</taxon>
        <taxon>Pleurodeles</taxon>
    </lineage>
</organism>
<comment type="caution">
    <text evidence="2">The sequence shown here is derived from an EMBL/GenBank/DDBJ whole genome shotgun (WGS) entry which is preliminary data.</text>
</comment>
<evidence type="ECO:0000256" key="1">
    <source>
        <dbReference type="SAM" id="Coils"/>
    </source>
</evidence>
<proteinExistence type="predicted"/>